<keyword evidence="3 9" id="KW-0645">Protease</keyword>
<feature type="transmembrane region" description="Helical" evidence="9">
    <location>
        <begin position="70"/>
        <end position="88"/>
    </location>
</feature>
<keyword evidence="7 9" id="KW-1133">Transmembrane helix</keyword>
<name>A0A6N9TMB9_DISTH</name>
<evidence type="ECO:0000256" key="2">
    <source>
        <dbReference type="ARBA" id="ARBA00022475"/>
    </source>
</evidence>
<feature type="active site" evidence="9">
    <location>
        <position position="141"/>
    </location>
</feature>
<comment type="subcellular location">
    <subcellularLocation>
        <location evidence="9">Cell membrane</location>
        <topology evidence="9">Multi-pass membrane protein</topology>
    </subcellularLocation>
</comment>
<keyword evidence="6 9" id="KW-0378">Hydrolase</keyword>
<evidence type="ECO:0000256" key="8">
    <source>
        <dbReference type="ARBA" id="ARBA00023136"/>
    </source>
</evidence>
<feature type="transmembrane region" description="Helical" evidence="9">
    <location>
        <begin position="6"/>
        <end position="29"/>
    </location>
</feature>
<evidence type="ECO:0000256" key="5">
    <source>
        <dbReference type="ARBA" id="ARBA00022750"/>
    </source>
</evidence>
<dbReference type="NCBIfam" id="TIGR00077">
    <property type="entry name" value="lspA"/>
    <property type="match status" value="1"/>
</dbReference>
<keyword evidence="4 9" id="KW-0812">Transmembrane</keyword>
<dbReference type="Pfam" id="PF01252">
    <property type="entry name" value="Peptidase_A8"/>
    <property type="match status" value="1"/>
</dbReference>
<keyword evidence="5 9" id="KW-0064">Aspartyl protease</keyword>
<feature type="transmembrane region" description="Helical" evidence="9">
    <location>
        <begin position="41"/>
        <end position="64"/>
    </location>
</feature>
<dbReference type="AlphaFoldDB" id="A0A6N9TMB9"/>
<dbReference type="GO" id="GO:0006508">
    <property type="term" value="P:proteolysis"/>
    <property type="evidence" value="ECO:0007669"/>
    <property type="project" value="UniProtKB-KW"/>
</dbReference>
<dbReference type="GO" id="GO:0005886">
    <property type="term" value="C:plasma membrane"/>
    <property type="evidence" value="ECO:0007669"/>
    <property type="project" value="UniProtKB-SubCell"/>
</dbReference>
<accession>A0A6N9TMB9</accession>
<evidence type="ECO:0000256" key="9">
    <source>
        <dbReference type="HAMAP-Rule" id="MF_00161"/>
    </source>
</evidence>
<keyword evidence="12" id="KW-1185">Reference proteome</keyword>
<dbReference type="UniPathway" id="UPA00665"/>
<keyword evidence="2 9" id="KW-1003">Cell membrane</keyword>
<feature type="transmembrane region" description="Helical" evidence="9">
    <location>
        <begin position="133"/>
        <end position="157"/>
    </location>
</feature>
<reference evidence="11 12" key="1">
    <citation type="submission" date="2020-02" db="EMBL/GenBank/DDBJ databases">
        <title>Comparative genomics of sulfur disproportionating microorganisms.</title>
        <authorList>
            <person name="Ward L.M."/>
            <person name="Bertran E."/>
            <person name="Johnston D.T."/>
        </authorList>
    </citation>
    <scope>NUCLEOTIDE SEQUENCE [LARGE SCALE GENOMIC DNA]</scope>
    <source>
        <strain evidence="11 12">DSM 100025</strain>
    </source>
</reference>
<dbReference type="PRINTS" id="PR00781">
    <property type="entry name" value="LIPOSIGPTASE"/>
</dbReference>
<gene>
    <name evidence="9 11" type="primary">lspA</name>
    <name evidence="11" type="ORF">G3N55_01770</name>
</gene>
<evidence type="ECO:0000313" key="11">
    <source>
        <dbReference type="EMBL" id="NDY41580.1"/>
    </source>
</evidence>
<evidence type="ECO:0000256" key="7">
    <source>
        <dbReference type="ARBA" id="ARBA00022989"/>
    </source>
</evidence>
<keyword evidence="8 9" id="KW-0472">Membrane</keyword>
<dbReference type="EMBL" id="JAAGRR010000009">
    <property type="protein sequence ID" value="NDY41580.1"/>
    <property type="molecule type" value="Genomic_DNA"/>
</dbReference>
<sequence>MTSAARAYGAFAAVAAAVVVVDQATKWLVLHGFGLYEVRPVVPGLFNLTLVFNTGVAFGLLAGGGAWRRLFLLAVAVAALAAMAAVLGRRPGRSAPLLYGAALVAGGAAGNMVDRLRYGAVVDFLDFHLGAYHWPAFNAADSAITVGAALMAFHFLFREPR</sequence>
<protein>
    <recommendedName>
        <fullName evidence="9">Lipoprotein signal peptidase</fullName>
        <ecNumber evidence="9">3.4.23.36</ecNumber>
    </recommendedName>
    <alternativeName>
        <fullName evidence="9">Prolipoprotein signal peptidase</fullName>
    </alternativeName>
    <alternativeName>
        <fullName evidence="9">Signal peptidase II</fullName>
        <shortName evidence="9">SPase II</shortName>
    </alternativeName>
</protein>
<dbReference type="PANTHER" id="PTHR33695">
    <property type="entry name" value="LIPOPROTEIN SIGNAL PEPTIDASE"/>
    <property type="match status" value="1"/>
</dbReference>
<dbReference type="InterPro" id="IPR001872">
    <property type="entry name" value="Peptidase_A8"/>
</dbReference>
<dbReference type="GO" id="GO:0004190">
    <property type="term" value="F:aspartic-type endopeptidase activity"/>
    <property type="evidence" value="ECO:0007669"/>
    <property type="project" value="UniProtKB-UniRule"/>
</dbReference>
<evidence type="ECO:0000313" key="12">
    <source>
        <dbReference type="Proteomes" id="UP000469346"/>
    </source>
</evidence>
<comment type="pathway">
    <text evidence="9">Protein modification; lipoprotein biosynthesis (signal peptide cleavage).</text>
</comment>
<comment type="catalytic activity">
    <reaction evidence="9">
        <text>Release of signal peptides from bacterial membrane prolipoproteins. Hydrolyzes -Xaa-Yaa-Zaa-|-(S,diacylglyceryl)Cys-, in which Xaa is hydrophobic (preferably Leu), and Yaa (Ala or Ser) and Zaa (Gly or Ala) have small, neutral side chains.</text>
        <dbReference type="EC" id="3.4.23.36"/>
    </reaction>
</comment>
<comment type="function">
    <text evidence="9">This protein specifically catalyzes the removal of signal peptides from prolipoproteins.</text>
</comment>
<dbReference type="PANTHER" id="PTHR33695:SF1">
    <property type="entry name" value="LIPOPROTEIN SIGNAL PEPTIDASE"/>
    <property type="match status" value="1"/>
</dbReference>
<evidence type="ECO:0000256" key="6">
    <source>
        <dbReference type="ARBA" id="ARBA00022801"/>
    </source>
</evidence>
<proteinExistence type="inferred from homology"/>
<dbReference type="EC" id="3.4.23.36" evidence="9"/>
<evidence type="ECO:0000256" key="1">
    <source>
        <dbReference type="ARBA" id="ARBA00006139"/>
    </source>
</evidence>
<organism evidence="11 12">
    <name type="scientific">Dissulfurirhabdus thermomarina</name>
    <dbReference type="NCBI Taxonomy" id="1765737"/>
    <lineage>
        <taxon>Bacteria</taxon>
        <taxon>Deltaproteobacteria</taxon>
        <taxon>Dissulfurirhabdaceae</taxon>
        <taxon>Dissulfurirhabdus</taxon>
    </lineage>
</organism>
<comment type="similarity">
    <text evidence="1 9 10">Belongs to the peptidase A8 family.</text>
</comment>
<dbReference type="RefSeq" id="WP_163297737.1">
    <property type="nucleotide sequence ID" value="NZ_JAAGRR010000009.1"/>
</dbReference>
<evidence type="ECO:0000256" key="4">
    <source>
        <dbReference type="ARBA" id="ARBA00022692"/>
    </source>
</evidence>
<dbReference type="Proteomes" id="UP000469346">
    <property type="component" value="Unassembled WGS sequence"/>
</dbReference>
<dbReference type="HAMAP" id="MF_00161">
    <property type="entry name" value="LspA"/>
    <property type="match status" value="1"/>
</dbReference>
<comment type="caution">
    <text evidence="11">The sequence shown here is derived from an EMBL/GenBank/DDBJ whole genome shotgun (WGS) entry which is preliminary data.</text>
</comment>
<evidence type="ECO:0000256" key="10">
    <source>
        <dbReference type="RuleBase" id="RU004181"/>
    </source>
</evidence>
<evidence type="ECO:0000256" key="3">
    <source>
        <dbReference type="ARBA" id="ARBA00022670"/>
    </source>
</evidence>
<feature type="active site" evidence="9">
    <location>
        <position position="123"/>
    </location>
</feature>